<keyword evidence="5" id="KW-0998">Cell outer membrane</keyword>
<dbReference type="EMBL" id="CP007128">
    <property type="protein sequence ID" value="AHG89785.1"/>
    <property type="molecule type" value="Genomic_DNA"/>
</dbReference>
<dbReference type="InParanoid" id="W0RHI6"/>
<dbReference type="HOGENOM" id="CLU_015553_1_0_0"/>
<dbReference type="InterPro" id="IPR033985">
    <property type="entry name" value="SusD-like_N"/>
</dbReference>
<evidence type="ECO:0000256" key="4">
    <source>
        <dbReference type="ARBA" id="ARBA00023136"/>
    </source>
</evidence>
<dbReference type="SUPFAM" id="SSF48452">
    <property type="entry name" value="TPR-like"/>
    <property type="match status" value="1"/>
</dbReference>
<keyword evidence="3" id="KW-0732">Signal</keyword>
<gene>
    <name evidence="8" type="ORF">J421_2248</name>
</gene>
<keyword evidence="9" id="KW-1185">Reference proteome</keyword>
<feature type="domain" description="RagB/SusD" evidence="6">
    <location>
        <begin position="282"/>
        <end position="593"/>
    </location>
</feature>
<dbReference type="Proteomes" id="UP000019151">
    <property type="component" value="Chromosome"/>
</dbReference>
<dbReference type="Pfam" id="PF14322">
    <property type="entry name" value="SusD-like_3"/>
    <property type="match status" value="1"/>
</dbReference>
<evidence type="ECO:0000256" key="2">
    <source>
        <dbReference type="ARBA" id="ARBA00006275"/>
    </source>
</evidence>
<dbReference type="InterPro" id="IPR011990">
    <property type="entry name" value="TPR-like_helical_dom_sf"/>
</dbReference>
<protein>
    <submittedName>
        <fullName evidence="8">RagB/SusD domain-containing protein</fullName>
    </submittedName>
</protein>
<comment type="similarity">
    <text evidence="2">Belongs to the SusD family.</text>
</comment>
<dbReference type="Pfam" id="PF07980">
    <property type="entry name" value="SusD_RagB"/>
    <property type="match status" value="1"/>
</dbReference>
<dbReference type="Gene3D" id="1.25.40.390">
    <property type="match status" value="1"/>
</dbReference>
<evidence type="ECO:0000313" key="8">
    <source>
        <dbReference type="EMBL" id="AHG89785.1"/>
    </source>
</evidence>
<dbReference type="RefSeq" id="WP_025411271.1">
    <property type="nucleotide sequence ID" value="NZ_CP007128.1"/>
</dbReference>
<reference evidence="8 9" key="1">
    <citation type="journal article" date="2014" name="Genome Announc.">
        <title>Genome Sequence and Methylome of Soil Bacterium Gemmatirosa kalamazoonensis KBS708T, a Member of the Rarely Cultivated Gemmatimonadetes Phylum.</title>
        <authorList>
            <person name="Debruyn J.M."/>
            <person name="Radosevich M."/>
            <person name="Wommack K.E."/>
            <person name="Polson S.W."/>
            <person name="Hauser L.J."/>
            <person name="Fawaz M.N."/>
            <person name="Korlach J."/>
            <person name="Tsai Y.C."/>
        </authorList>
    </citation>
    <scope>NUCLEOTIDE SEQUENCE [LARGE SCALE GENOMIC DNA]</scope>
    <source>
        <strain evidence="8 9">KBS708</strain>
    </source>
</reference>
<keyword evidence="4" id="KW-0472">Membrane</keyword>
<evidence type="ECO:0000256" key="1">
    <source>
        <dbReference type="ARBA" id="ARBA00004442"/>
    </source>
</evidence>
<evidence type="ECO:0000313" key="9">
    <source>
        <dbReference type="Proteomes" id="UP000019151"/>
    </source>
</evidence>
<organism evidence="8 9">
    <name type="scientific">Gemmatirosa kalamazoonensis</name>
    <dbReference type="NCBI Taxonomy" id="861299"/>
    <lineage>
        <taxon>Bacteria</taxon>
        <taxon>Pseudomonadati</taxon>
        <taxon>Gemmatimonadota</taxon>
        <taxon>Gemmatimonadia</taxon>
        <taxon>Gemmatimonadales</taxon>
        <taxon>Gemmatimonadaceae</taxon>
        <taxon>Gemmatirosa</taxon>
    </lineage>
</organism>
<comment type="subcellular location">
    <subcellularLocation>
        <location evidence="1">Cell outer membrane</location>
    </subcellularLocation>
</comment>
<sequence length="593" mass="65233">MNIFTKHPALCRTALALAAVAITWGCKDLLETSATPQGALNESTLANLTGVEGSLIAAYRALDCTDSNFAFGGCSASNWGLGSVPSDDAYKGSEAQDFPDMTDIENYHWGSSGVEGILNNKWQQVYEGVVRANSTLRLLKEVQTSNPAAVSADAAKGIQGEAIFLRAHYHFEAWRVWGNIGYYREDDHDFQKPNLTSDQVAAELLKDLDQAISLLLSTPRNGQVGRVTSWTAKAYKGRVQAYAGQWAEALKTLQDVKNNGPYALEPSYDRVWTGFKEFENGKETILAYQASANDGDPNGNNANTGERLNFPHSGSHFGCCGFHQPSQNLVNFFQVDANGLPLSLSSPSTWNARNDNLDAKASANVALDPRLDWTVGRDGVPYKDWGPHDPTWIRAPGFSGPYSPKKMQHEKASGAESNVGWVPTQLNSDNIHLYRYADLLLMLAEAEVESGSLENARAIVNQIRTRAGAKAQGPGTDRASIAVPLNDPSITWAKYKVGLYTQPWTDKNAARDAVRTERRLELAMEGQRFFDLRRWKIAEQVLNAYVAVEKNRRSYIAAAEPFTSRHLLYPIPQVQIELSKAGSTSNLKQNPGW</sequence>
<proteinExistence type="inferred from homology"/>
<dbReference type="PATRIC" id="fig|861299.3.peg.2286"/>
<dbReference type="eggNOG" id="COG0446">
    <property type="taxonomic scope" value="Bacteria"/>
</dbReference>
<dbReference type="InterPro" id="IPR012944">
    <property type="entry name" value="SusD_RagB_dom"/>
</dbReference>
<evidence type="ECO:0000256" key="3">
    <source>
        <dbReference type="ARBA" id="ARBA00022729"/>
    </source>
</evidence>
<name>W0RHI6_9BACT</name>
<evidence type="ECO:0000256" key="5">
    <source>
        <dbReference type="ARBA" id="ARBA00023237"/>
    </source>
</evidence>
<accession>W0RHI6</accession>
<dbReference type="STRING" id="861299.J421_2248"/>
<dbReference type="KEGG" id="gba:J421_2248"/>
<dbReference type="AlphaFoldDB" id="W0RHI6"/>
<evidence type="ECO:0000259" key="7">
    <source>
        <dbReference type="Pfam" id="PF14322"/>
    </source>
</evidence>
<dbReference type="OrthoDB" id="9792139at2"/>
<feature type="domain" description="SusD-like N-terminal" evidence="7">
    <location>
        <begin position="114"/>
        <end position="239"/>
    </location>
</feature>
<evidence type="ECO:0000259" key="6">
    <source>
        <dbReference type="Pfam" id="PF07980"/>
    </source>
</evidence>
<dbReference type="GO" id="GO:0009279">
    <property type="term" value="C:cell outer membrane"/>
    <property type="evidence" value="ECO:0007669"/>
    <property type="project" value="UniProtKB-SubCell"/>
</dbReference>